<feature type="compositionally biased region" description="Acidic residues" evidence="2">
    <location>
        <begin position="87"/>
        <end position="98"/>
    </location>
</feature>
<dbReference type="Pfam" id="PF24237">
    <property type="entry name" value="INO80E"/>
    <property type="match status" value="1"/>
</dbReference>
<protein>
    <submittedName>
        <fullName evidence="5">Uncharacterized protein LOC115874456</fullName>
    </submittedName>
</protein>
<dbReference type="GO" id="GO:0031011">
    <property type="term" value="C:Ino80 complex"/>
    <property type="evidence" value="ECO:0007669"/>
    <property type="project" value="InterPro"/>
</dbReference>
<dbReference type="FunCoup" id="A0A6J2X3A6">
    <property type="interactions" value="39"/>
</dbReference>
<evidence type="ECO:0000313" key="4">
    <source>
        <dbReference type="Proteomes" id="UP000504635"/>
    </source>
</evidence>
<keyword evidence="4" id="KW-1185">Reference proteome</keyword>
<feature type="compositionally biased region" description="Acidic residues" evidence="2">
    <location>
        <begin position="222"/>
        <end position="233"/>
    </location>
</feature>
<dbReference type="PANTHER" id="PTHR21812:SF1">
    <property type="entry name" value="INO80 COMPLEX SUBUNIT E"/>
    <property type="match status" value="1"/>
</dbReference>
<feature type="region of interest" description="Disordered" evidence="2">
    <location>
        <begin position="187"/>
        <end position="233"/>
    </location>
</feature>
<feature type="domain" description="INO80 complex subunit E N-terminal" evidence="3">
    <location>
        <begin position="28"/>
        <end position="75"/>
    </location>
</feature>
<keyword evidence="1" id="KW-0175">Coiled coil</keyword>
<organism evidence="4 5">
    <name type="scientific">Sitophilus oryzae</name>
    <name type="common">Rice weevil</name>
    <name type="synonym">Curculio oryzae</name>
    <dbReference type="NCBI Taxonomy" id="7048"/>
    <lineage>
        <taxon>Eukaryota</taxon>
        <taxon>Metazoa</taxon>
        <taxon>Ecdysozoa</taxon>
        <taxon>Arthropoda</taxon>
        <taxon>Hexapoda</taxon>
        <taxon>Insecta</taxon>
        <taxon>Pterygota</taxon>
        <taxon>Neoptera</taxon>
        <taxon>Endopterygota</taxon>
        <taxon>Coleoptera</taxon>
        <taxon>Polyphaga</taxon>
        <taxon>Cucujiformia</taxon>
        <taxon>Curculionidae</taxon>
        <taxon>Dryophthorinae</taxon>
        <taxon>Sitophilus</taxon>
    </lineage>
</organism>
<evidence type="ECO:0000256" key="1">
    <source>
        <dbReference type="SAM" id="Coils"/>
    </source>
</evidence>
<dbReference type="PANTHER" id="PTHR21812">
    <property type="entry name" value="INO80 COMPLEX SUBUNIT E"/>
    <property type="match status" value="1"/>
</dbReference>
<feature type="compositionally biased region" description="Polar residues" evidence="2">
    <location>
        <begin position="113"/>
        <end position="132"/>
    </location>
</feature>
<accession>A0A6J2X3A6</accession>
<feature type="compositionally biased region" description="Polar residues" evidence="2">
    <location>
        <begin position="140"/>
        <end position="150"/>
    </location>
</feature>
<dbReference type="GeneID" id="115874456"/>
<dbReference type="InterPro" id="IPR026678">
    <property type="entry name" value="INO80E"/>
</dbReference>
<name>A0A6J2X3A6_SITOR</name>
<feature type="region of interest" description="Disordered" evidence="2">
    <location>
        <begin position="83"/>
        <end position="165"/>
    </location>
</feature>
<dbReference type="RefSeq" id="XP_030745470.1">
    <property type="nucleotide sequence ID" value="XM_030889610.1"/>
</dbReference>
<evidence type="ECO:0000259" key="3">
    <source>
        <dbReference type="Pfam" id="PF24237"/>
    </source>
</evidence>
<dbReference type="KEGG" id="soy:115874456"/>
<feature type="compositionally biased region" description="Polar residues" evidence="2">
    <location>
        <begin position="197"/>
        <end position="206"/>
    </location>
</feature>
<gene>
    <name evidence="5" type="primary">LOC115874456</name>
</gene>
<dbReference type="AlphaFoldDB" id="A0A6J2X3A6"/>
<proteinExistence type="predicted"/>
<reference evidence="5" key="1">
    <citation type="submission" date="2025-08" db="UniProtKB">
        <authorList>
            <consortium name="RefSeq"/>
        </authorList>
    </citation>
    <scope>IDENTIFICATION</scope>
    <source>
        <tissue evidence="5">Gonads</tissue>
    </source>
</reference>
<dbReference type="GO" id="GO:0006338">
    <property type="term" value="P:chromatin remodeling"/>
    <property type="evidence" value="ECO:0007669"/>
    <property type="project" value="InterPro"/>
</dbReference>
<dbReference type="Proteomes" id="UP000504635">
    <property type="component" value="Unplaced"/>
</dbReference>
<dbReference type="InterPro" id="IPR056515">
    <property type="entry name" value="INO80E_N"/>
</dbReference>
<sequence>MLDGWYCRSIANEAAQAEEEEQALEESKFKKEYKFLKRKFQNLIYENEAFQQALRTAQKKLLQVTRDRSFLLDRLLLHEKIDHSTSESDETESSEDEQPAVKVEPPKRRKVSDGSSHNNSSQHVSAGKSVSSAKRRRPANSRSSNKQVHQSMKLHVPTTNVLSDGHMTPEEVERHLQSQSFLDLVPERAPPTVPTEMFSNEPSLDSESNDMIGELETSPSNMEEEISIDMLPE</sequence>
<evidence type="ECO:0000313" key="5">
    <source>
        <dbReference type="RefSeq" id="XP_030745470.1"/>
    </source>
</evidence>
<feature type="coiled-coil region" evidence="1">
    <location>
        <begin position="7"/>
        <end position="67"/>
    </location>
</feature>
<dbReference type="InParanoid" id="A0A6J2X3A6"/>
<evidence type="ECO:0000256" key="2">
    <source>
        <dbReference type="SAM" id="MobiDB-lite"/>
    </source>
</evidence>
<dbReference type="OrthoDB" id="5977486at2759"/>